<proteinExistence type="predicted"/>
<accession>A0A0B1ZQX3</accession>
<name>A0A0B1ZQX3_9SPHN</name>
<dbReference type="Proteomes" id="UP000031057">
    <property type="component" value="Unassembled WGS sequence"/>
</dbReference>
<comment type="caution">
    <text evidence="1">The sequence shown here is derived from an EMBL/GenBank/DDBJ whole genome shotgun (WGS) entry which is preliminary data.</text>
</comment>
<sequence length="430" mass="47410">MDEVVQRVILDERAMALGAVLHHEGHPCEGGGLQGSNKAETLVSEPGRSPIDLSTWNHLQAKEGGFAAYKGSLINLGLFQAEDAEDDQDRPEDIDDEAEHASVALTSGKLSEKGEALAQSFAAAVEGAKYLDLEPTQAPITFDVLNEFGAKAGLCELREADSFDLGPLRDLFFAVGIEGLENSHYRRRMTLLLVLQAAHIADANGLELDNDTFNDMTFYRRLVLPDEAKSEIAVSFPPQLDDIAERWKIFYFHNYLTVALESLLAGVARSLRGHPAGRTIGEILDDFDDVDARMALAEHFEFKPTDSFQEMTPARSLAALGIDVAPLLQGSSSAVEALRSGEMIERRLRSLLVDTGFVRGPAGPAIAAMLLFSLALRYKCTVGDRYQGWNRQKVFNQQYDISLPGYLYALDAQFGDDWWHTSIREVMARS</sequence>
<evidence type="ECO:0000313" key="1">
    <source>
        <dbReference type="EMBL" id="KHK93560.1"/>
    </source>
</evidence>
<protein>
    <submittedName>
        <fullName evidence="1">Uncharacterized protein</fullName>
    </submittedName>
</protein>
<reference evidence="1 2" key="1">
    <citation type="submission" date="2014-10" db="EMBL/GenBank/DDBJ databases">
        <title>Genome sequence of Novosphingobium malaysiense MUSC 273(T).</title>
        <authorList>
            <person name="Lee L.-H."/>
        </authorList>
    </citation>
    <scope>NUCLEOTIDE SEQUENCE [LARGE SCALE GENOMIC DNA]</scope>
    <source>
        <strain evidence="1 2">MUSC 273</strain>
    </source>
</reference>
<gene>
    <name evidence="1" type="ORF">LK12_04770</name>
</gene>
<evidence type="ECO:0000313" key="2">
    <source>
        <dbReference type="Proteomes" id="UP000031057"/>
    </source>
</evidence>
<keyword evidence="2" id="KW-1185">Reference proteome</keyword>
<dbReference type="STRING" id="1348853.LK12_04770"/>
<organism evidence="1 2">
    <name type="scientific">Novosphingobium malaysiense</name>
    <dbReference type="NCBI Taxonomy" id="1348853"/>
    <lineage>
        <taxon>Bacteria</taxon>
        <taxon>Pseudomonadati</taxon>
        <taxon>Pseudomonadota</taxon>
        <taxon>Alphaproteobacteria</taxon>
        <taxon>Sphingomonadales</taxon>
        <taxon>Sphingomonadaceae</taxon>
        <taxon>Novosphingobium</taxon>
    </lineage>
</organism>
<dbReference type="AlphaFoldDB" id="A0A0B1ZQX3"/>
<dbReference type="EMBL" id="JTDI01000001">
    <property type="protein sequence ID" value="KHK93560.1"/>
    <property type="molecule type" value="Genomic_DNA"/>
</dbReference>